<evidence type="ECO:0000259" key="1">
    <source>
        <dbReference type="Pfam" id="PF04937"/>
    </source>
</evidence>
<dbReference type="Gramene" id="TuG1812G0400001555.01.T01">
    <property type="protein sequence ID" value="TuG1812G0400001555.01.T01"/>
    <property type="gene ID" value="TuG1812G0400001555.01"/>
</dbReference>
<reference evidence="3" key="1">
    <citation type="journal article" date="2013" name="Nature">
        <title>Draft genome of the wheat A-genome progenitor Triticum urartu.</title>
        <authorList>
            <person name="Ling H.Q."/>
            <person name="Zhao S."/>
            <person name="Liu D."/>
            <person name="Wang J."/>
            <person name="Sun H."/>
            <person name="Zhang C."/>
            <person name="Fan H."/>
            <person name="Li D."/>
            <person name="Dong L."/>
            <person name="Tao Y."/>
            <person name="Gao C."/>
            <person name="Wu H."/>
            <person name="Li Y."/>
            <person name="Cui Y."/>
            <person name="Guo X."/>
            <person name="Zheng S."/>
            <person name="Wang B."/>
            <person name="Yu K."/>
            <person name="Liang Q."/>
            <person name="Yang W."/>
            <person name="Lou X."/>
            <person name="Chen J."/>
            <person name="Feng M."/>
            <person name="Jian J."/>
            <person name="Zhang X."/>
            <person name="Luo G."/>
            <person name="Jiang Y."/>
            <person name="Liu J."/>
            <person name="Wang Z."/>
            <person name="Sha Y."/>
            <person name="Zhang B."/>
            <person name="Wu H."/>
            <person name="Tang D."/>
            <person name="Shen Q."/>
            <person name="Xue P."/>
            <person name="Zou S."/>
            <person name="Wang X."/>
            <person name="Liu X."/>
            <person name="Wang F."/>
            <person name="Yang Y."/>
            <person name="An X."/>
            <person name="Dong Z."/>
            <person name="Zhang K."/>
            <person name="Zhang X."/>
            <person name="Luo M.C."/>
            <person name="Dvorak J."/>
            <person name="Tong Y."/>
            <person name="Wang J."/>
            <person name="Yang H."/>
            <person name="Li Z."/>
            <person name="Wang D."/>
            <person name="Zhang A."/>
            <person name="Wang J."/>
        </authorList>
    </citation>
    <scope>NUCLEOTIDE SEQUENCE</scope>
    <source>
        <strain evidence="3">cv. G1812</strain>
    </source>
</reference>
<reference evidence="2" key="3">
    <citation type="submission" date="2022-06" db="UniProtKB">
        <authorList>
            <consortium name="EnsemblPlants"/>
        </authorList>
    </citation>
    <scope>IDENTIFICATION</scope>
</reference>
<accession>A0A8R7U5M4</accession>
<organism evidence="2 3">
    <name type="scientific">Triticum urartu</name>
    <name type="common">Red wild einkorn</name>
    <name type="synonym">Crithodium urartu</name>
    <dbReference type="NCBI Taxonomy" id="4572"/>
    <lineage>
        <taxon>Eukaryota</taxon>
        <taxon>Viridiplantae</taxon>
        <taxon>Streptophyta</taxon>
        <taxon>Embryophyta</taxon>
        <taxon>Tracheophyta</taxon>
        <taxon>Spermatophyta</taxon>
        <taxon>Magnoliopsida</taxon>
        <taxon>Liliopsida</taxon>
        <taxon>Poales</taxon>
        <taxon>Poaceae</taxon>
        <taxon>BOP clade</taxon>
        <taxon>Pooideae</taxon>
        <taxon>Triticodae</taxon>
        <taxon>Triticeae</taxon>
        <taxon>Triticinae</taxon>
        <taxon>Triticum</taxon>
    </lineage>
</organism>
<protein>
    <recommendedName>
        <fullName evidence="1">DUF659 domain-containing protein</fullName>
    </recommendedName>
</protein>
<proteinExistence type="predicted"/>
<name>A0A8R7U5M4_TRIUA</name>
<dbReference type="InterPro" id="IPR007021">
    <property type="entry name" value="DUF659"/>
</dbReference>
<reference evidence="2" key="2">
    <citation type="submission" date="2018-03" db="EMBL/GenBank/DDBJ databases">
        <title>The Triticum urartu genome reveals the dynamic nature of wheat genome evolution.</title>
        <authorList>
            <person name="Ling H."/>
            <person name="Ma B."/>
            <person name="Shi X."/>
            <person name="Liu H."/>
            <person name="Dong L."/>
            <person name="Sun H."/>
            <person name="Cao Y."/>
            <person name="Gao Q."/>
            <person name="Zheng S."/>
            <person name="Li Y."/>
            <person name="Yu Y."/>
            <person name="Du H."/>
            <person name="Qi M."/>
            <person name="Li Y."/>
            <person name="Yu H."/>
            <person name="Cui Y."/>
            <person name="Wang N."/>
            <person name="Chen C."/>
            <person name="Wu H."/>
            <person name="Zhao Y."/>
            <person name="Zhang J."/>
            <person name="Li Y."/>
            <person name="Zhou W."/>
            <person name="Zhang B."/>
            <person name="Hu W."/>
            <person name="Eijk M."/>
            <person name="Tang J."/>
            <person name="Witsenboer H."/>
            <person name="Zhao S."/>
            <person name="Li Z."/>
            <person name="Zhang A."/>
            <person name="Wang D."/>
            <person name="Liang C."/>
        </authorList>
    </citation>
    <scope>NUCLEOTIDE SEQUENCE [LARGE SCALE GENOMIC DNA]</scope>
    <source>
        <strain evidence="2">cv. G1812</strain>
    </source>
</reference>
<dbReference type="AlphaFoldDB" id="A0A8R7U5M4"/>
<sequence>MADAWTDKKRRSIMNLCVHCKLGTAFLESKEASANAHTSLYIFNYVVECIEKLVLKMLCKWSRTMLPTTWEQRR</sequence>
<feature type="domain" description="DUF659" evidence="1">
    <location>
        <begin position="1"/>
        <end position="52"/>
    </location>
</feature>
<evidence type="ECO:0000313" key="2">
    <source>
        <dbReference type="EnsemblPlants" id="TuG1812G0400001555.01.T01"/>
    </source>
</evidence>
<evidence type="ECO:0000313" key="3">
    <source>
        <dbReference type="Proteomes" id="UP000015106"/>
    </source>
</evidence>
<keyword evidence="3" id="KW-1185">Reference proteome</keyword>
<dbReference type="Proteomes" id="UP000015106">
    <property type="component" value="Chromosome 4"/>
</dbReference>
<dbReference type="Pfam" id="PF04937">
    <property type="entry name" value="DUF659"/>
    <property type="match status" value="1"/>
</dbReference>
<dbReference type="EnsemblPlants" id="TuG1812G0400001555.01.T01">
    <property type="protein sequence ID" value="TuG1812G0400001555.01.T01"/>
    <property type="gene ID" value="TuG1812G0400001555.01"/>
</dbReference>